<dbReference type="Proteomes" id="UP000054564">
    <property type="component" value="Unassembled WGS sequence"/>
</dbReference>
<accession>A0A0L0VNQ4</accession>
<reference evidence="4" key="1">
    <citation type="submission" date="2014-03" db="EMBL/GenBank/DDBJ databases">
        <title>The Genome Sequence of Puccinia striiformis f. sp. tritici PST-78.</title>
        <authorList>
            <consortium name="The Broad Institute Genome Sequencing Platform"/>
            <person name="Cuomo C."/>
            <person name="Hulbert S."/>
            <person name="Chen X."/>
            <person name="Walker B."/>
            <person name="Young S.K."/>
            <person name="Zeng Q."/>
            <person name="Gargeya S."/>
            <person name="Fitzgerald M."/>
            <person name="Haas B."/>
            <person name="Abouelleil A."/>
            <person name="Alvarado L."/>
            <person name="Arachchi H.M."/>
            <person name="Berlin A.M."/>
            <person name="Chapman S.B."/>
            <person name="Goldberg J."/>
            <person name="Griggs A."/>
            <person name="Gujja S."/>
            <person name="Hansen M."/>
            <person name="Howarth C."/>
            <person name="Imamovic A."/>
            <person name="Larimer J."/>
            <person name="McCowan C."/>
            <person name="Montmayeur A."/>
            <person name="Murphy C."/>
            <person name="Neiman D."/>
            <person name="Pearson M."/>
            <person name="Priest M."/>
            <person name="Roberts A."/>
            <person name="Saif S."/>
            <person name="Shea T."/>
            <person name="Sisk P."/>
            <person name="Sykes S."/>
            <person name="Wortman J."/>
            <person name="Nusbaum C."/>
            <person name="Birren B."/>
        </authorList>
    </citation>
    <scope>NUCLEOTIDE SEQUENCE [LARGE SCALE GENOMIC DNA]</scope>
    <source>
        <strain evidence="4">race PST-78</strain>
    </source>
</reference>
<evidence type="ECO:0000313" key="3">
    <source>
        <dbReference type="EMBL" id="KNF00904.1"/>
    </source>
</evidence>
<proteinExistence type="predicted"/>
<keyword evidence="4" id="KW-1185">Reference proteome</keyword>
<evidence type="ECO:0000256" key="2">
    <source>
        <dbReference type="SAM" id="SignalP"/>
    </source>
</evidence>
<feature type="chain" id="PRO_5005549648" evidence="2">
    <location>
        <begin position="18"/>
        <end position="205"/>
    </location>
</feature>
<dbReference type="OrthoDB" id="10592946at2759"/>
<comment type="caution">
    <text evidence="3">The sequence shown here is derived from an EMBL/GenBank/DDBJ whole genome shotgun (WGS) entry which is preliminary data.</text>
</comment>
<protein>
    <submittedName>
        <fullName evidence="3">Uncharacterized protein</fullName>
    </submittedName>
</protein>
<feature type="signal peptide" evidence="2">
    <location>
        <begin position="1"/>
        <end position="17"/>
    </location>
</feature>
<name>A0A0L0VNQ4_9BASI</name>
<evidence type="ECO:0000313" key="4">
    <source>
        <dbReference type="Proteomes" id="UP000054564"/>
    </source>
</evidence>
<organism evidence="3 4">
    <name type="scientific">Puccinia striiformis f. sp. tritici PST-78</name>
    <dbReference type="NCBI Taxonomy" id="1165861"/>
    <lineage>
        <taxon>Eukaryota</taxon>
        <taxon>Fungi</taxon>
        <taxon>Dikarya</taxon>
        <taxon>Basidiomycota</taxon>
        <taxon>Pucciniomycotina</taxon>
        <taxon>Pucciniomycetes</taxon>
        <taxon>Pucciniales</taxon>
        <taxon>Pucciniaceae</taxon>
        <taxon>Puccinia</taxon>
    </lineage>
</organism>
<feature type="region of interest" description="Disordered" evidence="1">
    <location>
        <begin position="28"/>
        <end position="52"/>
    </location>
</feature>
<sequence length="205" mass="21320">MKSGFYASCFLVAFVAATPIEHQARQISSVNQASGSGRQSTSDSHVTPWGMSSSQQSSSYSYQSSSQIIQGFGPILSLLGNMQGMLAGGTMTQAIAMSSMNQLVGQLQPVMGGLIECGCIGGVGSVFNNVFGQLTQVVQGLQTNFPGAGFNSLMMPFGQMLPTMQSFVSSYSQNSAFSSYSQTLSPFVNLIGGAVPGFGGLLPGF</sequence>
<evidence type="ECO:0000256" key="1">
    <source>
        <dbReference type="SAM" id="MobiDB-lite"/>
    </source>
</evidence>
<dbReference type="EMBL" id="AJIL01000033">
    <property type="protein sequence ID" value="KNF00904.1"/>
    <property type="molecule type" value="Genomic_DNA"/>
</dbReference>
<gene>
    <name evidence="3" type="ORF">PSTG_05797</name>
</gene>
<dbReference type="AlphaFoldDB" id="A0A0L0VNQ4"/>
<keyword evidence="2" id="KW-0732">Signal</keyword>
<feature type="compositionally biased region" description="Polar residues" evidence="1">
    <location>
        <begin position="28"/>
        <end position="45"/>
    </location>
</feature>